<feature type="compositionally biased region" description="Polar residues" evidence="1">
    <location>
        <begin position="37"/>
        <end position="48"/>
    </location>
</feature>
<dbReference type="AlphaFoldDB" id="A0A1H0D7G8"/>
<dbReference type="EMBL" id="FNIJ01000004">
    <property type="protein sequence ID" value="SDN65891.1"/>
    <property type="molecule type" value="Genomic_DNA"/>
</dbReference>
<sequence>MPYRMQHDQADRDWPRDFDIRSSHSEQQELLAEGDAASTSVQDQNDNA</sequence>
<protein>
    <submittedName>
        <fullName evidence="2">Uncharacterized protein</fullName>
    </submittedName>
</protein>
<feature type="region of interest" description="Disordered" evidence="1">
    <location>
        <begin position="1"/>
        <end position="48"/>
    </location>
</feature>
<evidence type="ECO:0000313" key="2">
    <source>
        <dbReference type="EMBL" id="SDN65891.1"/>
    </source>
</evidence>
<dbReference type="STRING" id="198616.SAMN05216193_104167"/>
<organism evidence="2 3">
    <name type="scientific">Pseudomonas jinjuensis</name>
    <dbReference type="NCBI Taxonomy" id="198616"/>
    <lineage>
        <taxon>Bacteria</taxon>
        <taxon>Pseudomonadati</taxon>
        <taxon>Pseudomonadota</taxon>
        <taxon>Gammaproteobacteria</taxon>
        <taxon>Pseudomonadales</taxon>
        <taxon>Pseudomonadaceae</taxon>
        <taxon>Pseudomonas</taxon>
    </lineage>
</organism>
<evidence type="ECO:0000256" key="1">
    <source>
        <dbReference type="SAM" id="MobiDB-lite"/>
    </source>
</evidence>
<gene>
    <name evidence="2" type="ORF">SAMN05216193_104167</name>
</gene>
<feature type="compositionally biased region" description="Basic and acidic residues" evidence="1">
    <location>
        <begin position="1"/>
        <end position="27"/>
    </location>
</feature>
<dbReference type="Proteomes" id="UP000242957">
    <property type="component" value="Unassembled WGS sequence"/>
</dbReference>
<reference evidence="3" key="1">
    <citation type="submission" date="2016-10" db="EMBL/GenBank/DDBJ databases">
        <authorList>
            <person name="Varghese N."/>
            <person name="Submissions S."/>
        </authorList>
    </citation>
    <scope>NUCLEOTIDE SEQUENCE [LARGE SCALE GENOMIC DNA]</scope>
    <source>
        <strain evidence="3">JCM 21621</strain>
    </source>
</reference>
<proteinExistence type="predicted"/>
<evidence type="ECO:0000313" key="3">
    <source>
        <dbReference type="Proteomes" id="UP000242957"/>
    </source>
</evidence>
<name>A0A1H0D7G8_9PSED</name>
<keyword evidence="3" id="KW-1185">Reference proteome</keyword>
<accession>A0A1H0D7G8</accession>
<dbReference type="RefSeq" id="WP_169720249.1">
    <property type="nucleotide sequence ID" value="NZ_FNIJ01000004.1"/>
</dbReference>